<dbReference type="AlphaFoldDB" id="A0A4P8ILG5"/>
<gene>
    <name evidence="1" type="ORF">AR1Y2_3499</name>
</gene>
<protein>
    <submittedName>
        <fullName evidence="1">Uncharacterized protein</fullName>
    </submittedName>
</protein>
<sequence length="52" mass="5824">MPFFWRDGKYEKKKQNPKDQCCVACCDALRCPSAAGADGSCFGKVCGFIWKQ</sequence>
<dbReference type="EMBL" id="CP040058">
    <property type="protein sequence ID" value="QCP36953.1"/>
    <property type="molecule type" value="Genomic_DNA"/>
</dbReference>
<keyword evidence="2" id="KW-1185">Reference proteome</keyword>
<organism evidence="1 2">
    <name type="scientific">Anaerostipes rhamnosivorans</name>
    <dbReference type="NCBI Taxonomy" id="1229621"/>
    <lineage>
        <taxon>Bacteria</taxon>
        <taxon>Bacillati</taxon>
        <taxon>Bacillota</taxon>
        <taxon>Clostridia</taxon>
        <taxon>Lachnospirales</taxon>
        <taxon>Lachnospiraceae</taxon>
        <taxon>Anaerostipes</taxon>
    </lineage>
</organism>
<dbReference type="KEGG" id="arf:AR1Y2_3499"/>
<evidence type="ECO:0000313" key="1">
    <source>
        <dbReference type="EMBL" id="QCP36953.1"/>
    </source>
</evidence>
<reference evidence="1 2" key="1">
    <citation type="submission" date="2019-05" db="EMBL/GenBank/DDBJ databases">
        <title>Complete genome sequencing of Anaerostipes rhamnosivorans.</title>
        <authorList>
            <person name="Bui T.P.N."/>
            <person name="de Vos W.M."/>
        </authorList>
    </citation>
    <scope>NUCLEOTIDE SEQUENCE [LARGE SCALE GENOMIC DNA]</scope>
    <source>
        <strain evidence="1 2">1y2</strain>
    </source>
</reference>
<proteinExistence type="predicted"/>
<dbReference type="Proteomes" id="UP000298653">
    <property type="component" value="Chromosome"/>
</dbReference>
<accession>A0A4P8ILG5</accession>
<name>A0A4P8ILG5_9FIRM</name>
<evidence type="ECO:0000313" key="2">
    <source>
        <dbReference type="Proteomes" id="UP000298653"/>
    </source>
</evidence>